<dbReference type="STRING" id="449.LHA_2340"/>
<name>A0A0A8URI4_LEGHA</name>
<evidence type="ECO:0000313" key="1">
    <source>
        <dbReference type="EMBL" id="CEK11358.1"/>
    </source>
</evidence>
<evidence type="ECO:0000313" key="2">
    <source>
        <dbReference type="Proteomes" id="UP000032803"/>
    </source>
</evidence>
<protein>
    <recommendedName>
        <fullName evidence="3">DUF4286 domain-containing protein</fullName>
    </recommendedName>
</protein>
<dbReference type="EMBL" id="LN681225">
    <property type="protein sequence ID" value="CEK11358.1"/>
    <property type="molecule type" value="Genomic_DNA"/>
</dbReference>
<dbReference type="PATRIC" id="fig|449.7.peg.118"/>
<proteinExistence type="predicted"/>
<sequence>MIVYEVNLEVNETIFKEYINWLKPHINELLAIEGFIKADLLFDRFNETKEVRKITVAYYLTDYAAYDNYVNNYAAKLREDALRRFNGQFNSSRRVLELEGTYSL</sequence>
<dbReference type="OrthoDB" id="34442at2"/>
<dbReference type="RefSeq" id="WP_045106576.1">
    <property type="nucleotide sequence ID" value="NZ_LN681225.1"/>
</dbReference>
<keyword evidence="2" id="KW-1185">Reference proteome</keyword>
<dbReference type="AlphaFoldDB" id="A0A0A8URI4"/>
<evidence type="ECO:0008006" key="3">
    <source>
        <dbReference type="Google" id="ProtNLM"/>
    </source>
</evidence>
<dbReference type="Pfam" id="PF14114">
    <property type="entry name" value="DUF4286"/>
    <property type="match status" value="1"/>
</dbReference>
<dbReference type="Proteomes" id="UP000032803">
    <property type="component" value="Chromosome I"/>
</dbReference>
<organism evidence="1 2">
    <name type="scientific">Legionella hackeliae</name>
    <dbReference type="NCBI Taxonomy" id="449"/>
    <lineage>
        <taxon>Bacteria</taxon>
        <taxon>Pseudomonadati</taxon>
        <taxon>Pseudomonadota</taxon>
        <taxon>Gammaproteobacteria</taxon>
        <taxon>Legionellales</taxon>
        <taxon>Legionellaceae</taxon>
        <taxon>Legionella</taxon>
    </lineage>
</organism>
<dbReference type="InterPro" id="IPR025563">
    <property type="entry name" value="DUF4286"/>
</dbReference>
<reference evidence="2" key="1">
    <citation type="submission" date="2014-09" db="EMBL/GenBank/DDBJ databases">
        <authorList>
            <person name="Gomez-Valero L."/>
        </authorList>
    </citation>
    <scope>NUCLEOTIDE SEQUENCE [LARGE SCALE GENOMIC DNA]</scope>
    <source>
        <strain evidence="2">ATCC35250</strain>
    </source>
</reference>
<gene>
    <name evidence="1" type="ORF">LHA_2340</name>
</gene>
<accession>A0A0A8URI4</accession>
<dbReference type="KEGG" id="lha:LHA_2340"/>
<dbReference type="HOGENOM" id="CLU_146735_1_0_6"/>